<reference evidence="2" key="1">
    <citation type="submission" date="2021-02" db="EMBL/GenBank/DDBJ databases">
        <authorList>
            <person name="Dougan E. K."/>
            <person name="Rhodes N."/>
            <person name="Thang M."/>
            <person name="Chan C."/>
        </authorList>
    </citation>
    <scope>NUCLEOTIDE SEQUENCE</scope>
</reference>
<name>A0A812PI76_9DINO</name>
<proteinExistence type="predicted"/>
<dbReference type="Pfam" id="PF04825">
    <property type="entry name" value="Rad21_Rec8_N"/>
    <property type="match status" value="1"/>
</dbReference>
<comment type="caution">
    <text evidence="2">The sequence shown here is derived from an EMBL/GenBank/DDBJ whole genome shotgun (WGS) entry which is preliminary data.</text>
</comment>
<dbReference type="InterPro" id="IPR023093">
    <property type="entry name" value="ScpA-like_C"/>
</dbReference>
<dbReference type="Gene3D" id="1.10.10.580">
    <property type="entry name" value="Structural maintenance of chromosome 1. Chain E"/>
    <property type="match status" value="1"/>
</dbReference>
<gene>
    <name evidence="2" type="primary">usp33</name>
    <name evidence="2" type="ORF">SNAT2548_LOCUS18340</name>
</gene>
<evidence type="ECO:0000313" key="2">
    <source>
        <dbReference type="EMBL" id="CAE7349082.1"/>
    </source>
</evidence>
<dbReference type="EMBL" id="CAJNDS010002143">
    <property type="protein sequence ID" value="CAE7349082.1"/>
    <property type="molecule type" value="Genomic_DNA"/>
</dbReference>
<evidence type="ECO:0000259" key="1">
    <source>
        <dbReference type="Pfam" id="PF04825"/>
    </source>
</evidence>
<dbReference type="AlphaFoldDB" id="A0A812PI76"/>
<dbReference type="InterPro" id="IPR006910">
    <property type="entry name" value="Rad21_Rec8_N"/>
</dbReference>
<organism evidence="2 3">
    <name type="scientific">Symbiodinium natans</name>
    <dbReference type="NCBI Taxonomy" id="878477"/>
    <lineage>
        <taxon>Eukaryota</taxon>
        <taxon>Sar</taxon>
        <taxon>Alveolata</taxon>
        <taxon>Dinophyceae</taxon>
        <taxon>Suessiales</taxon>
        <taxon>Symbiodiniaceae</taxon>
        <taxon>Symbiodinium</taxon>
    </lineage>
</organism>
<protein>
    <submittedName>
        <fullName evidence="2">Usp33 protein</fullName>
    </submittedName>
</protein>
<accession>A0A812PI76</accession>
<dbReference type="Proteomes" id="UP000604046">
    <property type="component" value="Unassembled WGS sequence"/>
</dbReference>
<sequence length="487" mass="54020">MPHDVAFDLYDERWRECWLAATSTTRLRKKQVDVDIQERVHRLIQEHGPNTDKPLTLRVYGTMIKGFCVLNNERARALYCDSERVVLMFARQPFTEDKIRLPAAKRQRMEAALTLDLDLAKVEACETFNWTQAPLEEGALLQLGGAAAQDVLPCIELAEAMPQLLDPNASDMALPQKAEMDWLPRFELGPLEAQVEGQVPNLEKPVDPLMQLMGAPHPMEFGEVHGVHGVHGHGEAGHAGNPGNEAARPLKRCRTERATAALLRPGLVYGFDSDPMMSSQRVAEWQLKDDESLCRPRLGAVDQVEVMENSLDCFLEADHFGFWLRQVADPDMALYHESGPGKDQGEFPQVQSLLGGVCDFPPSDARTQAKPDVQAVNAEYVPDTLGSYAAQHADMDFAMCDDYIHNADRTNVEVQDDRTAEVGQIILDCLRRDGHSIEFEKLVPPGEAERTTAAMTFTALLALASAGDLHVLQQDPFGTIVVAECCN</sequence>
<dbReference type="OrthoDB" id="418715at2759"/>
<evidence type="ECO:0000313" key="3">
    <source>
        <dbReference type="Proteomes" id="UP000604046"/>
    </source>
</evidence>
<keyword evidence="3" id="KW-1185">Reference proteome</keyword>
<feature type="domain" description="Rad21/Rec8-like protein N-terminal" evidence="1">
    <location>
        <begin position="15"/>
        <end position="108"/>
    </location>
</feature>